<name>A0ABP9AVA5_9ACTN</name>
<evidence type="ECO:0008006" key="4">
    <source>
        <dbReference type="Google" id="ProtNLM"/>
    </source>
</evidence>
<dbReference type="RefSeq" id="WP_345614977.1">
    <property type="nucleotide sequence ID" value="NZ_BAABJV010000012.1"/>
</dbReference>
<dbReference type="EMBL" id="BAABJV010000012">
    <property type="protein sequence ID" value="GAA4786753.1"/>
    <property type="molecule type" value="Genomic_DNA"/>
</dbReference>
<proteinExistence type="predicted"/>
<dbReference type="Proteomes" id="UP001501147">
    <property type="component" value="Unassembled WGS sequence"/>
</dbReference>
<keyword evidence="1" id="KW-0732">Signal</keyword>
<evidence type="ECO:0000313" key="2">
    <source>
        <dbReference type="EMBL" id="GAA4786753.1"/>
    </source>
</evidence>
<protein>
    <recommendedName>
        <fullName evidence="4">Lipoprotein</fullName>
    </recommendedName>
</protein>
<organism evidence="2 3">
    <name type="scientific">Streptomyces sanyensis</name>
    <dbReference type="NCBI Taxonomy" id="568869"/>
    <lineage>
        <taxon>Bacteria</taxon>
        <taxon>Bacillati</taxon>
        <taxon>Actinomycetota</taxon>
        <taxon>Actinomycetes</taxon>
        <taxon>Kitasatosporales</taxon>
        <taxon>Streptomycetaceae</taxon>
        <taxon>Streptomyces</taxon>
    </lineage>
</organism>
<sequence>MSLHTGTGRCAGLLLTVAVAAGALTGCQSIADAASASGCDGTESRVEKLESYGVLDSRPEGAVVPKGFEKPESGCWQDSGDVQLYASRTYVLRGDKAQVAAHYRTVAEQEGWKPDRDQGASNGGQFTGLCFTRDEGDRAATLDVYFLTKEILEAEERKPGPEFGSGSGYRVEVTAAADGSPADCSG</sequence>
<keyword evidence="3" id="KW-1185">Reference proteome</keyword>
<evidence type="ECO:0000256" key="1">
    <source>
        <dbReference type="SAM" id="SignalP"/>
    </source>
</evidence>
<feature type="chain" id="PRO_5046578448" description="Lipoprotein" evidence="1">
    <location>
        <begin position="21"/>
        <end position="186"/>
    </location>
</feature>
<evidence type="ECO:0000313" key="3">
    <source>
        <dbReference type="Proteomes" id="UP001501147"/>
    </source>
</evidence>
<gene>
    <name evidence="2" type="ORF">GCM10023329_42020</name>
</gene>
<comment type="caution">
    <text evidence="2">The sequence shown here is derived from an EMBL/GenBank/DDBJ whole genome shotgun (WGS) entry which is preliminary data.</text>
</comment>
<accession>A0ABP9AVA5</accession>
<reference evidence="3" key="1">
    <citation type="journal article" date="2019" name="Int. J. Syst. Evol. Microbiol.">
        <title>The Global Catalogue of Microorganisms (GCM) 10K type strain sequencing project: providing services to taxonomists for standard genome sequencing and annotation.</title>
        <authorList>
            <consortium name="The Broad Institute Genomics Platform"/>
            <consortium name="The Broad Institute Genome Sequencing Center for Infectious Disease"/>
            <person name="Wu L."/>
            <person name="Ma J."/>
        </authorList>
    </citation>
    <scope>NUCLEOTIDE SEQUENCE [LARGE SCALE GENOMIC DNA]</scope>
    <source>
        <strain evidence="3">JCM 18324</strain>
    </source>
</reference>
<feature type="signal peptide" evidence="1">
    <location>
        <begin position="1"/>
        <end position="20"/>
    </location>
</feature>